<dbReference type="Proteomes" id="UP000824120">
    <property type="component" value="Chromosome 6"/>
</dbReference>
<gene>
    <name evidence="2" type="ORF">H5410_033013</name>
</gene>
<feature type="region of interest" description="Disordered" evidence="1">
    <location>
        <begin position="21"/>
        <end position="44"/>
    </location>
</feature>
<evidence type="ECO:0000313" key="3">
    <source>
        <dbReference type="Proteomes" id="UP000824120"/>
    </source>
</evidence>
<organism evidence="2 3">
    <name type="scientific">Solanum commersonii</name>
    <name type="common">Commerson's wild potato</name>
    <name type="synonym">Commerson's nightshade</name>
    <dbReference type="NCBI Taxonomy" id="4109"/>
    <lineage>
        <taxon>Eukaryota</taxon>
        <taxon>Viridiplantae</taxon>
        <taxon>Streptophyta</taxon>
        <taxon>Embryophyta</taxon>
        <taxon>Tracheophyta</taxon>
        <taxon>Spermatophyta</taxon>
        <taxon>Magnoliopsida</taxon>
        <taxon>eudicotyledons</taxon>
        <taxon>Gunneridae</taxon>
        <taxon>Pentapetalae</taxon>
        <taxon>asterids</taxon>
        <taxon>lamiids</taxon>
        <taxon>Solanales</taxon>
        <taxon>Solanaceae</taxon>
        <taxon>Solanoideae</taxon>
        <taxon>Solaneae</taxon>
        <taxon>Solanum</taxon>
    </lineage>
</organism>
<dbReference type="AlphaFoldDB" id="A0A9J5YLK2"/>
<proteinExistence type="predicted"/>
<dbReference type="OrthoDB" id="1306281at2759"/>
<keyword evidence="3" id="KW-1185">Reference proteome</keyword>
<accession>A0A9J5YLK2</accession>
<sequence length="81" mass="9518">MIEENMLDIYFDKVARDGYISPRHQRSGTNINKKKTHGRQHSWDGKVTREFVPRYLPMRLAKQNHMTVSIASTRSNTSKKK</sequence>
<comment type="caution">
    <text evidence="2">The sequence shown here is derived from an EMBL/GenBank/DDBJ whole genome shotgun (WGS) entry which is preliminary data.</text>
</comment>
<reference evidence="2 3" key="1">
    <citation type="submission" date="2020-09" db="EMBL/GenBank/DDBJ databases">
        <title>De no assembly of potato wild relative species, Solanum commersonii.</title>
        <authorList>
            <person name="Cho K."/>
        </authorList>
    </citation>
    <scope>NUCLEOTIDE SEQUENCE [LARGE SCALE GENOMIC DNA]</scope>
    <source>
        <strain evidence="2">LZ3.2</strain>
        <tissue evidence="2">Leaf</tissue>
    </source>
</reference>
<evidence type="ECO:0000256" key="1">
    <source>
        <dbReference type="SAM" id="MobiDB-lite"/>
    </source>
</evidence>
<evidence type="ECO:0000313" key="2">
    <source>
        <dbReference type="EMBL" id="KAG5601643.1"/>
    </source>
</evidence>
<name>A0A9J5YLK2_SOLCO</name>
<protein>
    <submittedName>
        <fullName evidence="2">Uncharacterized protein</fullName>
    </submittedName>
</protein>
<dbReference type="EMBL" id="JACXVP010000006">
    <property type="protein sequence ID" value="KAG5601643.1"/>
    <property type="molecule type" value="Genomic_DNA"/>
</dbReference>